<dbReference type="PANTHER" id="PTHR32322">
    <property type="entry name" value="INNER MEMBRANE TRANSPORTER"/>
    <property type="match status" value="1"/>
</dbReference>
<dbReference type="PANTHER" id="PTHR32322:SF2">
    <property type="entry name" value="EAMA DOMAIN-CONTAINING PROTEIN"/>
    <property type="match status" value="1"/>
</dbReference>
<evidence type="ECO:0000313" key="8">
    <source>
        <dbReference type="EMBL" id="PSV44394.1"/>
    </source>
</evidence>
<evidence type="ECO:0000256" key="3">
    <source>
        <dbReference type="ARBA" id="ARBA00022692"/>
    </source>
</evidence>
<feature type="transmembrane region" description="Helical" evidence="6">
    <location>
        <begin position="28"/>
        <end position="47"/>
    </location>
</feature>
<evidence type="ECO:0000256" key="4">
    <source>
        <dbReference type="ARBA" id="ARBA00022989"/>
    </source>
</evidence>
<keyword evidence="4 6" id="KW-1133">Transmembrane helix</keyword>
<feature type="transmembrane region" description="Helical" evidence="6">
    <location>
        <begin position="136"/>
        <end position="158"/>
    </location>
</feature>
<dbReference type="Proteomes" id="UP000241803">
    <property type="component" value="Unassembled WGS sequence"/>
</dbReference>
<feature type="transmembrane region" description="Helical" evidence="6">
    <location>
        <begin position="170"/>
        <end position="190"/>
    </location>
</feature>
<dbReference type="Pfam" id="PF00892">
    <property type="entry name" value="EamA"/>
    <property type="match status" value="2"/>
</dbReference>
<dbReference type="InterPro" id="IPR000620">
    <property type="entry name" value="EamA_dom"/>
</dbReference>
<keyword evidence="3 6" id="KW-0812">Transmembrane</keyword>
<evidence type="ECO:0000313" key="9">
    <source>
        <dbReference type="Proteomes" id="UP000241803"/>
    </source>
</evidence>
<sequence length="297" mass="32788">MRVFIALLAPLLWGTTYATVSAFFAGWSPFALAAWRALPAGVLLFIIKPSLPKMSEIPSLLLVGFINITLFFSLLFESAMQLPSALVGVGMITLPVIGLVVMAVVHKMKPSVIQLLSAMVLILCASYLFLSSHADISFASVGFLIAAMTVLIGGSVVTKHVMKKIYWWKLLTWKLIFGGIILLPIAYWHLYFSGNNYADPFSMTLPQWAALIWLIVGVTAVSYCAYVFSIPLITTSELSFFGTFNPILAMVIGATIMEEAFSPLQLCVMGMMILCNLVAQLYEKRHHQRTEQTVISY</sequence>
<feature type="transmembrane region" description="Helical" evidence="6">
    <location>
        <begin position="82"/>
        <end position="105"/>
    </location>
</feature>
<dbReference type="InterPro" id="IPR037185">
    <property type="entry name" value="EmrE-like"/>
</dbReference>
<comment type="caution">
    <text evidence="8">The sequence shown here is derived from an EMBL/GenBank/DDBJ whole genome shotgun (WGS) entry which is preliminary data.</text>
</comment>
<organism evidence="8 9">
    <name type="scientific">Photobacterium indicum</name>
    <dbReference type="NCBI Taxonomy" id="81447"/>
    <lineage>
        <taxon>Bacteria</taxon>
        <taxon>Pseudomonadati</taxon>
        <taxon>Pseudomonadota</taxon>
        <taxon>Gammaproteobacteria</taxon>
        <taxon>Vibrionales</taxon>
        <taxon>Vibrionaceae</taxon>
        <taxon>Photobacterium</taxon>
    </lineage>
</organism>
<gene>
    <name evidence="8" type="ORF">C9J47_19825</name>
</gene>
<evidence type="ECO:0000259" key="7">
    <source>
        <dbReference type="Pfam" id="PF00892"/>
    </source>
</evidence>
<keyword evidence="9" id="KW-1185">Reference proteome</keyword>
<feature type="domain" description="EamA" evidence="7">
    <location>
        <begin position="3"/>
        <end position="128"/>
    </location>
</feature>
<comment type="similarity">
    <text evidence="2">Belongs to the EamA transporter family.</text>
</comment>
<feature type="domain" description="EamA" evidence="7">
    <location>
        <begin position="143"/>
        <end position="274"/>
    </location>
</feature>
<feature type="transmembrane region" description="Helical" evidence="6">
    <location>
        <begin position="240"/>
        <end position="257"/>
    </location>
</feature>
<dbReference type="RefSeq" id="WP_107255046.1">
    <property type="nucleotide sequence ID" value="NZ_PYOC01000009.1"/>
</dbReference>
<proteinExistence type="inferred from homology"/>
<accession>A0A2T3L4F6</accession>
<dbReference type="InterPro" id="IPR050638">
    <property type="entry name" value="AA-Vitamin_Transporters"/>
</dbReference>
<feature type="transmembrane region" description="Helical" evidence="6">
    <location>
        <begin position="210"/>
        <end position="228"/>
    </location>
</feature>
<name>A0A2T3L4F6_9GAMM</name>
<evidence type="ECO:0000256" key="1">
    <source>
        <dbReference type="ARBA" id="ARBA00004141"/>
    </source>
</evidence>
<evidence type="ECO:0000256" key="6">
    <source>
        <dbReference type="SAM" id="Phobius"/>
    </source>
</evidence>
<evidence type="ECO:0000256" key="5">
    <source>
        <dbReference type="ARBA" id="ARBA00023136"/>
    </source>
</evidence>
<feature type="transmembrane region" description="Helical" evidence="6">
    <location>
        <begin position="112"/>
        <end position="130"/>
    </location>
</feature>
<reference evidence="8 9" key="1">
    <citation type="submission" date="2018-03" db="EMBL/GenBank/DDBJ databases">
        <title>Whole genome sequencing of Histamine producing bacteria.</title>
        <authorList>
            <person name="Butler K."/>
        </authorList>
    </citation>
    <scope>NUCLEOTIDE SEQUENCE [LARGE SCALE GENOMIC DNA]</scope>
    <source>
        <strain evidence="8 9">ATCC 19614</strain>
    </source>
</reference>
<evidence type="ECO:0000256" key="2">
    <source>
        <dbReference type="ARBA" id="ARBA00007362"/>
    </source>
</evidence>
<feature type="transmembrane region" description="Helical" evidence="6">
    <location>
        <begin position="263"/>
        <end position="282"/>
    </location>
</feature>
<dbReference type="EMBL" id="PYOC01000009">
    <property type="protein sequence ID" value="PSV44394.1"/>
    <property type="molecule type" value="Genomic_DNA"/>
</dbReference>
<keyword evidence="5 6" id="KW-0472">Membrane</keyword>
<protein>
    <recommendedName>
        <fullName evidence="7">EamA domain-containing protein</fullName>
    </recommendedName>
</protein>
<comment type="subcellular location">
    <subcellularLocation>
        <location evidence="1">Membrane</location>
        <topology evidence="1">Multi-pass membrane protein</topology>
    </subcellularLocation>
</comment>
<dbReference type="GO" id="GO:0016020">
    <property type="term" value="C:membrane"/>
    <property type="evidence" value="ECO:0007669"/>
    <property type="project" value="UniProtKB-SubCell"/>
</dbReference>
<dbReference type="SUPFAM" id="SSF103481">
    <property type="entry name" value="Multidrug resistance efflux transporter EmrE"/>
    <property type="match status" value="1"/>
</dbReference>
<dbReference type="AlphaFoldDB" id="A0A2T3L4F6"/>
<feature type="transmembrane region" description="Helical" evidence="6">
    <location>
        <begin position="59"/>
        <end position="76"/>
    </location>
</feature>